<reference evidence="3" key="1">
    <citation type="submission" date="2020-04" db="EMBL/GenBank/DDBJ databases">
        <authorList>
            <person name="Alioto T."/>
            <person name="Alioto T."/>
            <person name="Gomez Garrido J."/>
        </authorList>
    </citation>
    <scope>NUCLEOTIDE SEQUENCE</scope>
    <source>
        <strain evidence="3">A484AB</strain>
    </source>
</reference>
<dbReference type="EMBL" id="CACRXK020005486">
    <property type="protein sequence ID" value="CAB4006346.1"/>
    <property type="molecule type" value="Genomic_DNA"/>
</dbReference>
<feature type="transmembrane region" description="Helical" evidence="2">
    <location>
        <begin position="433"/>
        <end position="458"/>
    </location>
</feature>
<keyword evidence="2" id="KW-0472">Membrane</keyword>
<feature type="region of interest" description="Disordered" evidence="1">
    <location>
        <begin position="267"/>
        <end position="294"/>
    </location>
</feature>
<keyword evidence="2" id="KW-0812">Transmembrane</keyword>
<comment type="caution">
    <text evidence="3">The sequence shown here is derived from an EMBL/GenBank/DDBJ whole genome shotgun (WGS) entry which is preliminary data.</text>
</comment>
<evidence type="ECO:0000313" key="3">
    <source>
        <dbReference type="EMBL" id="CAB4006346.1"/>
    </source>
</evidence>
<feature type="region of interest" description="Disordered" evidence="1">
    <location>
        <begin position="505"/>
        <end position="585"/>
    </location>
</feature>
<proteinExistence type="predicted"/>
<feature type="region of interest" description="Disordered" evidence="1">
    <location>
        <begin position="84"/>
        <end position="117"/>
    </location>
</feature>
<evidence type="ECO:0000256" key="1">
    <source>
        <dbReference type="SAM" id="MobiDB-lite"/>
    </source>
</evidence>
<dbReference type="Proteomes" id="UP001152795">
    <property type="component" value="Unassembled WGS sequence"/>
</dbReference>
<gene>
    <name evidence="3" type="ORF">PACLA_8A042053</name>
</gene>
<accession>A0A6S7HN41</accession>
<name>A0A6S7HN41_PARCT</name>
<keyword evidence="2" id="KW-1133">Transmembrane helix</keyword>
<feature type="compositionally biased region" description="Basic and acidic residues" evidence="1">
    <location>
        <begin position="531"/>
        <end position="543"/>
    </location>
</feature>
<dbReference type="OrthoDB" id="10641011at2759"/>
<dbReference type="AlphaFoldDB" id="A0A6S7HN41"/>
<protein>
    <submittedName>
        <fullName evidence="3">Uncharacterized protein</fullName>
    </submittedName>
</protein>
<evidence type="ECO:0000313" key="4">
    <source>
        <dbReference type="Proteomes" id="UP001152795"/>
    </source>
</evidence>
<feature type="compositionally biased region" description="Polar residues" evidence="1">
    <location>
        <begin position="554"/>
        <end position="566"/>
    </location>
</feature>
<organism evidence="3 4">
    <name type="scientific">Paramuricea clavata</name>
    <name type="common">Red gorgonian</name>
    <name type="synonym">Violescent sea-whip</name>
    <dbReference type="NCBI Taxonomy" id="317549"/>
    <lineage>
        <taxon>Eukaryota</taxon>
        <taxon>Metazoa</taxon>
        <taxon>Cnidaria</taxon>
        <taxon>Anthozoa</taxon>
        <taxon>Octocorallia</taxon>
        <taxon>Malacalcyonacea</taxon>
        <taxon>Plexauridae</taxon>
        <taxon>Paramuricea</taxon>
    </lineage>
</organism>
<feature type="compositionally biased region" description="Low complexity" evidence="1">
    <location>
        <begin position="84"/>
        <end position="112"/>
    </location>
</feature>
<keyword evidence="4" id="KW-1185">Reference proteome</keyword>
<evidence type="ECO:0000256" key="2">
    <source>
        <dbReference type="SAM" id="Phobius"/>
    </source>
</evidence>
<sequence>MSTTNPPNKTNFKYSTSALLQPTSSKLPSTSSYTVRNIRAAFSSYSHTPTKSSEMFISSTSVVSSFVFTTSSNFSFPTTLTSSTFHKVSNSSSTDSLTSSSRRSNSVPATSSINSSTAELSNTTSHFSLPSAMFSTYQGVHSSSTHLLSSPMEGNVTLTIHSSTLISSSPPRSSSFSSSTLFPSTLTLFSTSMVVTKTIGNTTITPSSRELSADHLSSFTKEIPSTSSVSAMFSTSQGVLSSSTNLLSSPMEGNSNLTIHSSTLIASPSPRSSSMTFVRPTPSQKQTLPTKSSEAKISSSTITKMAPSSAANVLNYIFLTFDGKLIVSPKSSYKAEDINFKELAGSIESILDKALQQVNEYIYSKILIIKPRDDESKFVCTFKVFLTKPSSETAATLQEKINKYNETNGFGEFTLHSVETSDASNQPCTEERLYMWAIIVIAALGVLCLLFLAAFIYAQRKLKKSRKGNHSSPNHAKNSDKRYSDFFPPVFDGNAESKNVPLQLTSVSSTESKKPLKFSDTVDTDSEQDDENGKKSDKSFSGEDEKEDNMLDVQEQSQSGNAKLQIQDTDDEDDQTKFSTFSRKR</sequence>